<evidence type="ECO:0000256" key="1">
    <source>
        <dbReference type="PROSITE-ProRule" id="PRU00122"/>
    </source>
</evidence>
<proteinExistence type="predicted"/>
<evidence type="ECO:0000313" key="6">
    <source>
        <dbReference type="EnsemblMetazoa" id="HelroP180469"/>
    </source>
</evidence>
<dbReference type="PROSITE" id="PS50025">
    <property type="entry name" value="LAM_G_DOMAIN"/>
    <property type="match status" value="1"/>
</dbReference>
<feature type="compositionally biased region" description="Polar residues" evidence="2">
    <location>
        <begin position="724"/>
        <end position="736"/>
    </location>
</feature>
<feature type="compositionally biased region" description="Low complexity" evidence="2">
    <location>
        <begin position="677"/>
        <end position="723"/>
    </location>
</feature>
<feature type="region of interest" description="Disordered" evidence="2">
    <location>
        <begin position="586"/>
        <end position="605"/>
    </location>
</feature>
<dbReference type="GeneID" id="20207737"/>
<dbReference type="CTD" id="20207737"/>
<dbReference type="KEGG" id="hro:HELRODRAFT_180469"/>
<dbReference type="EMBL" id="KB097587">
    <property type="protein sequence ID" value="ESN93819.1"/>
    <property type="molecule type" value="Genomic_DNA"/>
</dbReference>
<feature type="region of interest" description="Disordered" evidence="2">
    <location>
        <begin position="438"/>
        <end position="494"/>
    </location>
</feature>
<dbReference type="Pfam" id="PF02210">
    <property type="entry name" value="Laminin_G_2"/>
    <property type="match status" value="1"/>
</dbReference>
<dbReference type="RefSeq" id="XP_009028031.1">
    <property type="nucleotide sequence ID" value="XM_009029783.1"/>
</dbReference>
<dbReference type="InParanoid" id="T1FFY8"/>
<keyword evidence="3" id="KW-1133">Transmembrane helix</keyword>
<name>T1FFY8_HELRO</name>
<evidence type="ECO:0000313" key="5">
    <source>
        <dbReference type="EMBL" id="ESN93819.1"/>
    </source>
</evidence>
<dbReference type="InterPro" id="IPR001791">
    <property type="entry name" value="Laminin_G"/>
</dbReference>
<feature type="compositionally biased region" description="Acidic residues" evidence="2">
    <location>
        <begin position="595"/>
        <end position="605"/>
    </location>
</feature>
<keyword evidence="7" id="KW-1185">Reference proteome</keyword>
<accession>T1FFY8</accession>
<dbReference type="AlphaFoldDB" id="T1FFY8"/>
<dbReference type="SMART" id="SM00282">
    <property type="entry name" value="LamG"/>
    <property type="match status" value="1"/>
</dbReference>
<keyword evidence="3" id="KW-0472">Membrane</keyword>
<dbReference type="EnsemblMetazoa" id="HelroT180469">
    <property type="protein sequence ID" value="HelroP180469"/>
    <property type="gene ID" value="HelroG180469"/>
</dbReference>
<dbReference type="SUPFAM" id="SSF49899">
    <property type="entry name" value="Concanavalin A-like lectins/glucanases"/>
    <property type="match status" value="2"/>
</dbReference>
<dbReference type="EMBL" id="AMQM01007210">
    <property type="status" value="NOT_ANNOTATED_CDS"/>
    <property type="molecule type" value="Genomic_DNA"/>
</dbReference>
<reference evidence="5 7" key="2">
    <citation type="journal article" date="2013" name="Nature">
        <title>Insights into bilaterian evolution from three spiralian genomes.</title>
        <authorList>
            <person name="Simakov O."/>
            <person name="Marletaz F."/>
            <person name="Cho S.J."/>
            <person name="Edsinger-Gonzales E."/>
            <person name="Havlak P."/>
            <person name="Hellsten U."/>
            <person name="Kuo D.H."/>
            <person name="Larsson T."/>
            <person name="Lv J."/>
            <person name="Arendt D."/>
            <person name="Savage R."/>
            <person name="Osoegawa K."/>
            <person name="de Jong P."/>
            <person name="Grimwood J."/>
            <person name="Chapman J.A."/>
            <person name="Shapiro H."/>
            <person name="Aerts A."/>
            <person name="Otillar R.P."/>
            <person name="Terry A.Y."/>
            <person name="Boore J.L."/>
            <person name="Grigoriev I.V."/>
            <person name="Lindberg D.R."/>
            <person name="Seaver E.C."/>
            <person name="Weisblat D.A."/>
            <person name="Putnam N.H."/>
            <person name="Rokhsar D.S."/>
        </authorList>
    </citation>
    <scope>NUCLEOTIDE SEQUENCE</scope>
</reference>
<organism evidence="6 7">
    <name type="scientific">Helobdella robusta</name>
    <name type="common">Californian leech</name>
    <dbReference type="NCBI Taxonomy" id="6412"/>
    <lineage>
        <taxon>Eukaryota</taxon>
        <taxon>Metazoa</taxon>
        <taxon>Spiralia</taxon>
        <taxon>Lophotrochozoa</taxon>
        <taxon>Annelida</taxon>
        <taxon>Clitellata</taxon>
        <taxon>Hirudinea</taxon>
        <taxon>Rhynchobdellida</taxon>
        <taxon>Glossiphoniidae</taxon>
        <taxon>Helobdella</taxon>
    </lineage>
</organism>
<gene>
    <name evidence="6" type="primary">20207737</name>
    <name evidence="5" type="ORF">HELRODRAFT_180469</name>
</gene>
<evidence type="ECO:0000256" key="2">
    <source>
        <dbReference type="SAM" id="MobiDB-lite"/>
    </source>
</evidence>
<evidence type="ECO:0000259" key="4">
    <source>
        <dbReference type="PROSITE" id="PS50025"/>
    </source>
</evidence>
<sequence length="752" mass="84399">MTPLKTTSALIDNSWQVIIISVSQSDLCVQLGHVKRKRKNWVKSQKREDGMNECVKMRERSFWMSLIDGWKESVIITIEVSSSVTMLGDGWITFRAYDPDIVSRSFEWLAPTFKRVSILFKTKSAEGILLHSLSSLPLVSYLAVSLFGASVHVSMLFAEKFEYDEIQDLVFTGPYDDDRWHNFTLTKIAPTAYRIHVDDVTKMMTSSSSLDHVIILPPFIHLGGIDRESGYMGLKSALNFVGCLNDVTINDYDVLTYLWSVNDDDDDLALLGEKLMLTARDKDSIVTKHSLGGKISDGFWHTIKLKLLANKIKLKLDNSTRSFIHGKTQNGGTKGSSRRQENDTMDDVIIDNINYDNKVDHTSANLCFLGSSPDDKNTVSFRGHINDVSIQGHTYDKINVVLSQSESGILLGHCEERFDWPCDESDVPYHVFEGDVTNINDGKIKGSNGNRNNEDADEIERGQDETISSSLLLPSPSSPSLSQSSSSSSSAANFSISNKTKSGTHIKQQHITQKITENLLPFTLPSKKPSTVVGIAATIFTSVIIVSILVASISIKIVLLRRKNIQRYKNLSKRIPHIPMTSAIGQDNFTYDNSSNDDEDDDNDDGDHVYLHAGFRRYNSKVLYNHLSDVIVNNINNNNNKNNNNNINKNMLPNNEELNNDTVFSRGFVQIKSARYNTTKRNNSKNNNNNININNNNNSSNKTNNDNKNIINTINNKSNLNKNHTANGSSVNWTNQRNRKNESARSAKQQKQ</sequence>
<dbReference type="InterPro" id="IPR013320">
    <property type="entry name" value="ConA-like_dom_sf"/>
</dbReference>
<feature type="domain" description="Laminin G" evidence="4">
    <location>
        <begin position="81"/>
        <end position="275"/>
    </location>
</feature>
<feature type="region of interest" description="Disordered" evidence="2">
    <location>
        <begin position="676"/>
        <end position="752"/>
    </location>
</feature>
<evidence type="ECO:0000256" key="3">
    <source>
        <dbReference type="SAM" id="Phobius"/>
    </source>
</evidence>
<dbReference type="CDD" id="cd00110">
    <property type="entry name" value="LamG"/>
    <property type="match status" value="1"/>
</dbReference>
<protein>
    <recommendedName>
        <fullName evidence="4">Laminin G domain-containing protein</fullName>
    </recommendedName>
</protein>
<keyword evidence="3" id="KW-0812">Transmembrane</keyword>
<comment type="caution">
    <text evidence="1">Lacks conserved residue(s) required for the propagation of feature annotation.</text>
</comment>
<dbReference type="HOGENOM" id="CLU_370185_0_0_1"/>
<dbReference type="Proteomes" id="UP000015101">
    <property type="component" value="Unassembled WGS sequence"/>
</dbReference>
<evidence type="ECO:0000313" key="7">
    <source>
        <dbReference type="Proteomes" id="UP000015101"/>
    </source>
</evidence>
<reference evidence="7" key="1">
    <citation type="submission" date="2012-12" db="EMBL/GenBank/DDBJ databases">
        <authorList>
            <person name="Hellsten U."/>
            <person name="Grimwood J."/>
            <person name="Chapman J.A."/>
            <person name="Shapiro H."/>
            <person name="Aerts A."/>
            <person name="Otillar R.P."/>
            <person name="Terry A.Y."/>
            <person name="Boore J.L."/>
            <person name="Simakov O."/>
            <person name="Marletaz F."/>
            <person name="Cho S.-J."/>
            <person name="Edsinger-Gonzales E."/>
            <person name="Havlak P."/>
            <person name="Kuo D.-H."/>
            <person name="Larsson T."/>
            <person name="Lv J."/>
            <person name="Arendt D."/>
            <person name="Savage R."/>
            <person name="Osoegawa K."/>
            <person name="de Jong P."/>
            <person name="Lindberg D.R."/>
            <person name="Seaver E.C."/>
            <person name="Weisblat D.A."/>
            <person name="Putnam N.H."/>
            <person name="Grigoriev I.V."/>
            <person name="Rokhsar D.S."/>
        </authorList>
    </citation>
    <scope>NUCLEOTIDE SEQUENCE</scope>
</reference>
<reference evidence="6" key="3">
    <citation type="submission" date="2015-06" db="UniProtKB">
        <authorList>
            <consortium name="EnsemblMetazoa"/>
        </authorList>
    </citation>
    <scope>IDENTIFICATION</scope>
</reference>
<dbReference type="Gene3D" id="2.60.120.200">
    <property type="match status" value="2"/>
</dbReference>
<feature type="compositionally biased region" description="Low complexity" evidence="2">
    <location>
        <begin position="468"/>
        <end position="490"/>
    </location>
</feature>
<feature type="transmembrane region" description="Helical" evidence="3">
    <location>
        <begin position="532"/>
        <end position="559"/>
    </location>
</feature>